<evidence type="ECO:0000256" key="1">
    <source>
        <dbReference type="ARBA" id="ARBA00000563"/>
    </source>
</evidence>
<proteinExistence type="predicted"/>
<evidence type="ECO:0000256" key="11">
    <source>
        <dbReference type="ARBA" id="ARBA00023204"/>
    </source>
</evidence>
<dbReference type="PROSITE" id="PS51784">
    <property type="entry name" value="EXOI_SH3"/>
    <property type="match status" value="1"/>
</dbReference>
<dbReference type="AlphaFoldDB" id="A0A4D6XU09"/>
<dbReference type="EMBL" id="CP034879">
    <property type="protein sequence ID" value="QCI20676.1"/>
    <property type="molecule type" value="Genomic_DNA"/>
</dbReference>
<keyword evidence="8 14" id="KW-0269">Exonuclease</keyword>
<reference evidence="19 20" key="2">
    <citation type="submission" date="2019-05" db="EMBL/GenBank/DDBJ databases">
        <title>Genome evolution of the obligate endosymbiont Buchnera aphidicola.</title>
        <authorList>
            <person name="Moran N.A."/>
        </authorList>
    </citation>
    <scope>NUCLEOTIDE SEQUENCE [LARGE SCALE GENOMIC DNA]</scope>
    <source>
        <strain evidence="19 20">Bca</strain>
    </source>
</reference>
<dbReference type="Pfam" id="PF08411">
    <property type="entry name" value="ExoI_SH3"/>
    <property type="match status" value="1"/>
</dbReference>
<dbReference type="InterPro" id="IPR036397">
    <property type="entry name" value="RNaseH_sf"/>
</dbReference>
<keyword evidence="11 14" id="KW-0234">DNA repair</keyword>
<keyword evidence="5 16" id="KW-0479">Metal-binding</keyword>
<dbReference type="PROSITE" id="PS51785">
    <property type="entry name" value="EXOI_C"/>
    <property type="match status" value="1"/>
</dbReference>
<organism evidence="19 20">
    <name type="scientific">Buchnera aphidicola</name>
    <name type="common">Brachycaudus cardui</name>
    <dbReference type="NCBI Taxonomy" id="557993"/>
    <lineage>
        <taxon>Bacteria</taxon>
        <taxon>Pseudomonadati</taxon>
        <taxon>Pseudomonadota</taxon>
        <taxon>Gammaproteobacteria</taxon>
        <taxon>Enterobacterales</taxon>
        <taxon>Erwiniaceae</taxon>
        <taxon>Buchnera</taxon>
    </lineage>
</organism>
<dbReference type="InterPro" id="IPR022894">
    <property type="entry name" value="Oligoribonuclease"/>
</dbReference>
<dbReference type="InterPro" id="IPR034747">
    <property type="entry name" value="EXOI_SH3"/>
</dbReference>
<dbReference type="SUPFAM" id="SSF53098">
    <property type="entry name" value="Ribonuclease H-like"/>
    <property type="match status" value="1"/>
</dbReference>
<feature type="domain" description="ExoI SH3-like" evidence="17">
    <location>
        <begin position="202"/>
        <end position="350"/>
    </location>
</feature>
<dbReference type="Proteomes" id="UP000298594">
    <property type="component" value="Chromosome"/>
</dbReference>
<evidence type="ECO:0000256" key="12">
    <source>
        <dbReference type="ARBA" id="ARBA00046035"/>
    </source>
</evidence>
<dbReference type="PANTHER" id="PTHR11046:SF11">
    <property type="entry name" value="EXODEOXYRIBONUCLEASE I"/>
    <property type="match status" value="1"/>
</dbReference>
<dbReference type="GO" id="GO:0000175">
    <property type="term" value="F:3'-5'-RNA exonuclease activity"/>
    <property type="evidence" value="ECO:0007669"/>
    <property type="project" value="InterPro"/>
</dbReference>
<dbReference type="InterPro" id="IPR038649">
    <property type="entry name" value="EXOI_SH3_sf"/>
</dbReference>
<dbReference type="GO" id="GO:0003677">
    <property type="term" value="F:DNA binding"/>
    <property type="evidence" value="ECO:0007669"/>
    <property type="project" value="UniProtKB-KW"/>
</dbReference>
<dbReference type="GO" id="GO:0008310">
    <property type="term" value="F:single-stranded DNA 3'-5' DNA exonuclease activity"/>
    <property type="evidence" value="ECO:0007669"/>
    <property type="project" value="UniProtKB-EC"/>
</dbReference>
<dbReference type="CDD" id="cd06138">
    <property type="entry name" value="ExoI_N"/>
    <property type="match status" value="1"/>
</dbReference>
<reference evidence="19 20" key="1">
    <citation type="submission" date="2018-12" db="EMBL/GenBank/DDBJ databases">
        <authorList>
            <person name="Chong R.A."/>
        </authorList>
    </citation>
    <scope>NUCLEOTIDE SEQUENCE [LARGE SCALE GENOMIC DNA]</scope>
    <source>
        <strain evidence="19 20">Bca</strain>
    </source>
</reference>
<keyword evidence="9 16" id="KW-0460">Magnesium</keyword>
<comment type="subunit">
    <text evidence="13">Monomer. Interacts with ssb (via C-terminus); this interaction stimulates the exonuclease activity by recruiting the enzyme to its substrate.</text>
</comment>
<dbReference type="NCBIfam" id="NF008746">
    <property type="entry name" value="PRK11779.1"/>
    <property type="match status" value="1"/>
</dbReference>
<dbReference type="Gene3D" id="1.10.287.1240">
    <property type="match status" value="1"/>
</dbReference>
<dbReference type="InterPro" id="IPR013520">
    <property type="entry name" value="Ribonucl_H"/>
</dbReference>
<name>A0A4D6XU09_9GAMM</name>
<comment type="catalytic activity">
    <reaction evidence="1 14">
        <text>Exonucleolytic cleavage in the 3'- to 5'-direction to yield nucleoside 5'-phosphates.</text>
        <dbReference type="EC" id="3.1.11.1"/>
    </reaction>
</comment>
<dbReference type="Pfam" id="PF00929">
    <property type="entry name" value="RNase_T"/>
    <property type="match status" value="1"/>
</dbReference>
<dbReference type="PANTHER" id="PTHR11046">
    <property type="entry name" value="OLIGORIBONUCLEASE, MITOCHONDRIAL"/>
    <property type="match status" value="1"/>
</dbReference>
<feature type="binding site" evidence="16">
    <location>
        <position position="17"/>
    </location>
    <ligand>
        <name>Mg(2+)</name>
        <dbReference type="ChEBI" id="CHEBI:18420"/>
        <label>2</label>
    </ligand>
</feature>
<evidence type="ECO:0000313" key="20">
    <source>
        <dbReference type="Proteomes" id="UP000298594"/>
    </source>
</evidence>
<dbReference type="Pfam" id="PF26016">
    <property type="entry name" value="ExoI_C"/>
    <property type="match status" value="1"/>
</dbReference>
<comment type="cofactor">
    <cofactor evidence="16">
        <name>Mg(2+)</name>
        <dbReference type="ChEBI" id="CHEBI:18420"/>
    </cofactor>
    <text evidence="16">Binds 2 Mg(2+) ions per monomer.</text>
</comment>
<accession>A0A4D6XU09</accession>
<keyword evidence="6 14" id="KW-0227">DNA damage</keyword>
<feature type="binding site" evidence="16">
    <location>
        <position position="186"/>
    </location>
    <ligand>
        <name>Mg(2+)</name>
        <dbReference type="ChEBI" id="CHEBI:18420"/>
        <label>2</label>
    </ligand>
</feature>
<dbReference type="RefSeq" id="WP_158359951.1">
    <property type="nucleotide sequence ID" value="NZ_CP034879.1"/>
</dbReference>
<evidence type="ECO:0000259" key="18">
    <source>
        <dbReference type="PROSITE" id="PS51785"/>
    </source>
</evidence>
<evidence type="ECO:0000256" key="10">
    <source>
        <dbReference type="ARBA" id="ARBA00023125"/>
    </source>
</evidence>
<dbReference type="InterPro" id="IPR013620">
    <property type="entry name" value="Exonuc_1_SH3"/>
</dbReference>
<feature type="binding site" evidence="16">
    <location>
        <position position="15"/>
    </location>
    <ligand>
        <name>Mg(2+)</name>
        <dbReference type="ChEBI" id="CHEBI:18420"/>
        <label>1</label>
    </ligand>
</feature>
<protein>
    <recommendedName>
        <fullName evidence="3 14">Exodeoxyribonuclease I</fullName>
        <ecNumber evidence="2 14">3.1.11.1</ecNumber>
    </recommendedName>
</protein>
<evidence type="ECO:0000259" key="17">
    <source>
        <dbReference type="PROSITE" id="PS51784"/>
    </source>
</evidence>
<feature type="binding site" evidence="15">
    <location>
        <position position="17"/>
    </location>
    <ligand>
        <name>substrate</name>
    </ligand>
</feature>
<keyword evidence="10" id="KW-0238">DNA-binding</keyword>
<dbReference type="EC" id="3.1.11.1" evidence="2 14"/>
<dbReference type="GO" id="GO:0006281">
    <property type="term" value="P:DNA repair"/>
    <property type="evidence" value="ECO:0007669"/>
    <property type="project" value="UniProtKB-KW"/>
</dbReference>
<feature type="binding site" evidence="15">
    <location>
        <position position="165"/>
    </location>
    <ligand>
        <name>substrate</name>
    </ligand>
</feature>
<evidence type="ECO:0000256" key="3">
    <source>
        <dbReference type="ARBA" id="ARBA00019900"/>
    </source>
</evidence>
<evidence type="ECO:0000256" key="15">
    <source>
        <dbReference type="PIRSR" id="PIRSR000977-1"/>
    </source>
</evidence>
<comment type="function">
    <text evidence="12">Degrades single-stranded DNA (ssDNA) in a highly processive manner. Also functions as a DNA deoxyribophosphodiesterase that releases deoxyribose-phosphate moieties following the cleavage of DNA at an apurinic/apyrimidinic (AP) site by either an AP endonuclease or AP lyase.</text>
</comment>
<evidence type="ECO:0000256" key="2">
    <source>
        <dbReference type="ARBA" id="ARBA00012108"/>
    </source>
</evidence>
<dbReference type="InterPro" id="IPR012337">
    <property type="entry name" value="RNaseH-like_sf"/>
</dbReference>
<dbReference type="FunFam" id="3.30.420.10:FF:000033">
    <property type="entry name" value="Exodeoxyribonuclease I"/>
    <property type="match status" value="1"/>
</dbReference>
<evidence type="ECO:0000256" key="13">
    <source>
        <dbReference type="ARBA" id="ARBA00046792"/>
    </source>
</evidence>
<dbReference type="GO" id="GO:0046872">
    <property type="term" value="F:metal ion binding"/>
    <property type="evidence" value="ECO:0007669"/>
    <property type="project" value="UniProtKB-KW"/>
</dbReference>
<dbReference type="Gene3D" id="3.30.1520.20">
    <property type="entry name" value="Exonuclease ExoI, domain 2"/>
    <property type="match status" value="1"/>
</dbReference>
<feature type="domain" description="ExoI C-terminal" evidence="18">
    <location>
        <begin position="354"/>
        <end position="470"/>
    </location>
</feature>
<dbReference type="OrthoDB" id="9763470at2"/>
<keyword evidence="4 14" id="KW-0540">Nuclease</keyword>
<evidence type="ECO:0000256" key="8">
    <source>
        <dbReference type="ARBA" id="ARBA00022839"/>
    </source>
</evidence>
<evidence type="ECO:0000256" key="9">
    <source>
        <dbReference type="ARBA" id="ARBA00022842"/>
    </source>
</evidence>
<evidence type="ECO:0000256" key="16">
    <source>
        <dbReference type="PIRSR" id="PIRSR000977-2"/>
    </source>
</evidence>
<evidence type="ECO:0000256" key="7">
    <source>
        <dbReference type="ARBA" id="ARBA00022801"/>
    </source>
</evidence>
<evidence type="ECO:0000256" key="14">
    <source>
        <dbReference type="PIRNR" id="PIRNR000977"/>
    </source>
</evidence>
<dbReference type="InterPro" id="IPR023607">
    <property type="entry name" value="Exodeoxyribonuclease_I"/>
</dbReference>
<evidence type="ECO:0000256" key="4">
    <source>
        <dbReference type="ARBA" id="ARBA00022722"/>
    </source>
</evidence>
<keyword evidence="7 14" id="KW-0378">Hydrolase</keyword>
<dbReference type="PIRSF" id="PIRSF000977">
    <property type="entry name" value="Exodeoxyribonuclease_I"/>
    <property type="match status" value="1"/>
</dbReference>
<sequence>MILLKKNIPTFLFYDYETFGTHTALDKPAQFACIRTDMNLNIINPPQCFYCFPPDDYLPDPNSILITHITPQYTQKHGTNEYYFTKKIYNILTVSNTCIVGFNNINFDDEITRNIFYRNFFDPYEWSWKNGNSRWDLLNLIRGCYALRPNGIKWPKNELGISSFKLSHLTSVNNIKHFNVHDALSDVYATIEIAKLIKKKQPKLFNFFFKNRNKNKLYKLIDLKKNKPIVYISSYFGTVRHNMTFILPIIWHKNNRNILIAIDLFKDIKKIILFFQNIPFPYYDFKNLFNLGIVLLHLNRCPILAPIEVIRENDYKRLQLNTALYNSKIKYLRENKDFINKIQIIFSQEINYNQSLNVDLQIYNSFFNLYDKKNIKSIRDAEPIFLKNINCNFHDSRLQTLFFRYRARNFFELLNNHEKKIWLKHCFEIIHPYSLEEYKSTIKDLLKKYSSDSEKTILLNHLLIYIFKKYEDLLNKYVNLN</sequence>
<dbReference type="Gene3D" id="3.30.420.10">
    <property type="entry name" value="Ribonuclease H-like superfamily/Ribonuclease H"/>
    <property type="match status" value="1"/>
</dbReference>
<evidence type="ECO:0000256" key="6">
    <source>
        <dbReference type="ARBA" id="ARBA00022763"/>
    </source>
</evidence>
<evidence type="ECO:0000256" key="5">
    <source>
        <dbReference type="ARBA" id="ARBA00022723"/>
    </source>
</evidence>
<dbReference type="Gene3D" id="1.20.1280.70">
    <property type="entry name" value="Exonuclease ExoI, domain 3"/>
    <property type="match status" value="1"/>
</dbReference>
<evidence type="ECO:0000313" key="19">
    <source>
        <dbReference type="EMBL" id="QCI20676.1"/>
    </source>
</evidence>
<dbReference type="InterPro" id="IPR058561">
    <property type="entry name" value="Exonuc_1_C"/>
</dbReference>
<gene>
    <name evidence="19" type="ORF">D9V67_02855</name>
</gene>